<dbReference type="EMBL" id="DVHC01000062">
    <property type="protein sequence ID" value="HIR59656.1"/>
    <property type="molecule type" value="Genomic_DNA"/>
</dbReference>
<dbReference type="AlphaFoldDB" id="A0A9D1DVK2"/>
<dbReference type="GO" id="GO:0006508">
    <property type="term" value="P:proteolysis"/>
    <property type="evidence" value="ECO:0007669"/>
    <property type="project" value="UniProtKB-KW"/>
</dbReference>
<keyword evidence="1" id="KW-1003">Cell membrane</keyword>
<dbReference type="Proteomes" id="UP000824232">
    <property type="component" value="Unassembled WGS sequence"/>
</dbReference>
<feature type="transmembrane region" description="Helical" evidence="8">
    <location>
        <begin position="167"/>
        <end position="187"/>
    </location>
</feature>
<keyword evidence="3" id="KW-0645">Protease</keyword>
<accession>A0A9D1DVK2</accession>
<evidence type="ECO:0000256" key="1">
    <source>
        <dbReference type="ARBA" id="ARBA00022475"/>
    </source>
</evidence>
<evidence type="ECO:0000256" key="2">
    <source>
        <dbReference type="ARBA" id="ARBA00022654"/>
    </source>
</evidence>
<keyword evidence="4 8" id="KW-0812">Transmembrane</keyword>
<dbReference type="GO" id="GO:0009372">
    <property type="term" value="P:quorum sensing"/>
    <property type="evidence" value="ECO:0007669"/>
    <property type="project" value="UniProtKB-KW"/>
</dbReference>
<gene>
    <name evidence="9" type="ORF">IAB38_06360</name>
</gene>
<keyword evidence="5" id="KW-0378">Hydrolase</keyword>
<evidence type="ECO:0000256" key="5">
    <source>
        <dbReference type="ARBA" id="ARBA00022801"/>
    </source>
</evidence>
<keyword evidence="6 8" id="KW-1133">Transmembrane helix</keyword>
<evidence type="ECO:0000256" key="6">
    <source>
        <dbReference type="ARBA" id="ARBA00022989"/>
    </source>
</evidence>
<sequence>MKEAFLNHTMNFIASNQENLNEEEREKLQYGLEGLYMTITKLVVIFLIAFLLGFIKEFIIALILFNILRFPGFGFHASKSIVCLITSTILILGLPYLFTNIEVGLTIKIVLCIISVITFIICAPADTWKRPLTNKKKRIIRKVSACSLAIIYSVLIIVFNGMEISNLLMAALLIETILISPIMYLIFKEPYRNYKRFKHV</sequence>
<evidence type="ECO:0000313" key="9">
    <source>
        <dbReference type="EMBL" id="HIR59656.1"/>
    </source>
</evidence>
<feature type="transmembrane region" description="Helical" evidence="8">
    <location>
        <begin position="80"/>
        <end position="99"/>
    </location>
</feature>
<feature type="transmembrane region" description="Helical" evidence="8">
    <location>
        <begin position="143"/>
        <end position="161"/>
    </location>
</feature>
<keyword evidence="2" id="KW-0673">Quorum sensing</keyword>
<comment type="caution">
    <text evidence="9">The sequence shown here is derived from an EMBL/GenBank/DDBJ whole genome shotgun (WGS) entry which is preliminary data.</text>
</comment>
<reference evidence="9" key="2">
    <citation type="journal article" date="2021" name="PeerJ">
        <title>Extensive microbial diversity within the chicken gut microbiome revealed by metagenomics and culture.</title>
        <authorList>
            <person name="Gilroy R."/>
            <person name="Ravi A."/>
            <person name="Getino M."/>
            <person name="Pursley I."/>
            <person name="Horton D.L."/>
            <person name="Alikhan N.F."/>
            <person name="Baker D."/>
            <person name="Gharbi K."/>
            <person name="Hall N."/>
            <person name="Watson M."/>
            <person name="Adriaenssens E.M."/>
            <person name="Foster-Nyarko E."/>
            <person name="Jarju S."/>
            <person name="Secka A."/>
            <person name="Antonio M."/>
            <person name="Oren A."/>
            <person name="Chaudhuri R.R."/>
            <person name="La Ragione R."/>
            <person name="Hildebrand F."/>
            <person name="Pallen M.J."/>
        </authorList>
    </citation>
    <scope>NUCLEOTIDE SEQUENCE</scope>
    <source>
        <strain evidence="9">CHK184-20233</strain>
    </source>
</reference>
<evidence type="ECO:0000256" key="7">
    <source>
        <dbReference type="ARBA" id="ARBA00023136"/>
    </source>
</evidence>
<reference evidence="9" key="1">
    <citation type="submission" date="2020-10" db="EMBL/GenBank/DDBJ databases">
        <authorList>
            <person name="Gilroy R."/>
        </authorList>
    </citation>
    <scope>NUCLEOTIDE SEQUENCE</scope>
    <source>
        <strain evidence="9">CHK184-20233</strain>
    </source>
</reference>
<feature type="transmembrane region" description="Helical" evidence="8">
    <location>
        <begin position="105"/>
        <end position="123"/>
    </location>
</feature>
<dbReference type="Pfam" id="PF04647">
    <property type="entry name" value="AgrB"/>
    <property type="match status" value="1"/>
</dbReference>
<feature type="transmembrane region" description="Helical" evidence="8">
    <location>
        <begin position="42"/>
        <end position="68"/>
    </location>
</feature>
<evidence type="ECO:0000256" key="4">
    <source>
        <dbReference type="ARBA" id="ARBA00022692"/>
    </source>
</evidence>
<keyword evidence="7 8" id="KW-0472">Membrane</keyword>
<organism evidence="9 10">
    <name type="scientific">Candidatus Onthousia excrementipullorum</name>
    <dbReference type="NCBI Taxonomy" id="2840884"/>
    <lineage>
        <taxon>Bacteria</taxon>
        <taxon>Bacillati</taxon>
        <taxon>Bacillota</taxon>
        <taxon>Bacilli</taxon>
        <taxon>Candidatus Onthousia</taxon>
    </lineage>
</organism>
<dbReference type="SMART" id="SM00793">
    <property type="entry name" value="AgrB"/>
    <property type="match status" value="1"/>
</dbReference>
<dbReference type="InterPro" id="IPR006741">
    <property type="entry name" value="AgrB"/>
</dbReference>
<dbReference type="GO" id="GO:0016020">
    <property type="term" value="C:membrane"/>
    <property type="evidence" value="ECO:0007669"/>
    <property type="project" value="InterPro"/>
</dbReference>
<evidence type="ECO:0000256" key="8">
    <source>
        <dbReference type="SAM" id="Phobius"/>
    </source>
</evidence>
<evidence type="ECO:0000313" key="10">
    <source>
        <dbReference type="Proteomes" id="UP000824232"/>
    </source>
</evidence>
<evidence type="ECO:0000256" key="3">
    <source>
        <dbReference type="ARBA" id="ARBA00022670"/>
    </source>
</evidence>
<proteinExistence type="predicted"/>
<dbReference type="GO" id="GO:0008233">
    <property type="term" value="F:peptidase activity"/>
    <property type="evidence" value="ECO:0007669"/>
    <property type="project" value="UniProtKB-KW"/>
</dbReference>
<protein>
    <submittedName>
        <fullName evidence="9">Accessory gene regulator B family protein</fullName>
    </submittedName>
</protein>
<name>A0A9D1DVK2_9FIRM</name>